<sequence>MKVVILAGGYGTRIGEETHIRPKPLIEIGEMPIICHIMSHYSRYGYNDFIICLGYKGYMIKEYFAHYFLHHSDVTFDFRKDNQVHYHQHKTDPWKVTLIDTGKDTATGGRVKQIQKYIGNEPFMLTYGDGVSNVDIAKLVEFHRAHKKLATITSTQPPGRFGALDLTEEGAVSGFREKPKGDGGWINAGFFVMEPGVFDYISGNDTVLEKEPLEALARSSQLMAYKHTGFWHPMDTLRDKNYLEELWRSGKAEWSYKP</sequence>
<dbReference type="InterPro" id="IPR013446">
    <property type="entry name" value="G1P_cyt_trans-like"/>
</dbReference>
<dbReference type="Proteomes" id="UP000269573">
    <property type="component" value="Unassembled WGS sequence"/>
</dbReference>
<dbReference type="GO" id="GO:0009243">
    <property type="term" value="P:O antigen biosynthetic process"/>
    <property type="evidence" value="ECO:0007669"/>
    <property type="project" value="InterPro"/>
</dbReference>
<gene>
    <name evidence="2" type="primary">rfbF</name>
    <name evidence="2" type="ORF">EDM59_17320</name>
</gene>
<organism evidence="2 3">
    <name type="scientific">Brevibacillus nitrificans</name>
    <dbReference type="NCBI Taxonomy" id="651560"/>
    <lineage>
        <taxon>Bacteria</taxon>
        <taxon>Bacillati</taxon>
        <taxon>Bacillota</taxon>
        <taxon>Bacilli</taxon>
        <taxon>Bacillales</taxon>
        <taxon>Paenibacillaceae</taxon>
        <taxon>Brevibacillus</taxon>
    </lineage>
</organism>
<keyword evidence="3" id="KW-1185">Reference proteome</keyword>
<proteinExistence type="predicted"/>
<dbReference type="EMBL" id="RHHU01000010">
    <property type="protein sequence ID" value="RNB84258.1"/>
    <property type="molecule type" value="Genomic_DNA"/>
</dbReference>
<dbReference type="RefSeq" id="WP_122924732.1">
    <property type="nucleotide sequence ID" value="NZ_RHHU01000010.1"/>
</dbReference>
<dbReference type="Pfam" id="PF00483">
    <property type="entry name" value="NTP_transferase"/>
    <property type="match status" value="1"/>
</dbReference>
<dbReference type="NCBIfam" id="TIGR02623">
    <property type="entry name" value="G1P_cyt_trans"/>
    <property type="match status" value="1"/>
</dbReference>
<dbReference type="PANTHER" id="PTHR47183">
    <property type="entry name" value="GLUCOSE-1-PHOSPHATE CYTIDYLYLTRANSFERASE-RELATED"/>
    <property type="match status" value="1"/>
</dbReference>
<evidence type="ECO:0000259" key="1">
    <source>
        <dbReference type="Pfam" id="PF00483"/>
    </source>
</evidence>
<dbReference type="GO" id="GO:0047343">
    <property type="term" value="F:glucose-1-phosphate cytidylyltransferase activity"/>
    <property type="evidence" value="ECO:0007669"/>
    <property type="project" value="UniProtKB-EC"/>
</dbReference>
<dbReference type="InterPro" id="IPR046981">
    <property type="entry name" value="G1P_cyt_trans"/>
</dbReference>
<reference evidence="2 3" key="1">
    <citation type="submission" date="2018-10" db="EMBL/GenBank/DDBJ databases">
        <title>Phylogenomics of Brevibacillus.</title>
        <authorList>
            <person name="Dunlap C."/>
        </authorList>
    </citation>
    <scope>NUCLEOTIDE SEQUENCE [LARGE SCALE GENOMIC DNA]</scope>
    <source>
        <strain evidence="2 3">JCM 15774</strain>
    </source>
</reference>
<evidence type="ECO:0000313" key="3">
    <source>
        <dbReference type="Proteomes" id="UP000269573"/>
    </source>
</evidence>
<accession>A0A3M8D8G9</accession>
<dbReference type="SUPFAM" id="SSF53448">
    <property type="entry name" value="Nucleotide-diphospho-sugar transferases"/>
    <property type="match status" value="1"/>
</dbReference>
<feature type="domain" description="Nucleotidyl transferase" evidence="1">
    <location>
        <begin position="2"/>
        <end position="216"/>
    </location>
</feature>
<dbReference type="AlphaFoldDB" id="A0A3M8D8G9"/>
<evidence type="ECO:0000313" key="2">
    <source>
        <dbReference type="EMBL" id="RNB84258.1"/>
    </source>
</evidence>
<keyword evidence="2" id="KW-0808">Transferase</keyword>
<protein>
    <submittedName>
        <fullName evidence="2">Glucose-1-phosphate cytidylyltransferase</fullName>
        <ecNumber evidence="2">2.7.7.33</ecNumber>
    </submittedName>
</protein>
<dbReference type="EC" id="2.7.7.33" evidence="2"/>
<name>A0A3M8D8G9_9BACL</name>
<dbReference type="PANTHER" id="PTHR47183:SF1">
    <property type="entry name" value="GLUCOSE-1-PHOSPHATE CYTIDYLYLTRANSFERASE"/>
    <property type="match status" value="1"/>
</dbReference>
<dbReference type="CDD" id="cd02524">
    <property type="entry name" value="G1P_cytidylyltransferase"/>
    <property type="match status" value="1"/>
</dbReference>
<dbReference type="InterPro" id="IPR029044">
    <property type="entry name" value="Nucleotide-diphossugar_trans"/>
</dbReference>
<comment type="caution">
    <text evidence="2">The sequence shown here is derived from an EMBL/GenBank/DDBJ whole genome shotgun (WGS) entry which is preliminary data.</text>
</comment>
<dbReference type="InterPro" id="IPR005835">
    <property type="entry name" value="NTP_transferase_dom"/>
</dbReference>
<keyword evidence="2" id="KW-0548">Nucleotidyltransferase</keyword>
<dbReference type="Gene3D" id="3.90.550.10">
    <property type="entry name" value="Spore Coat Polysaccharide Biosynthesis Protein SpsA, Chain A"/>
    <property type="match status" value="1"/>
</dbReference>